<dbReference type="OrthoDB" id="3855161at2759"/>
<protein>
    <recommendedName>
        <fullName evidence="3">F-box domain-containing protein</fullName>
    </recommendedName>
</protein>
<organism evidence="1 2">
    <name type="scientific">Saccharata proteae CBS 121410</name>
    <dbReference type="NCBI Taxonomy" id="1314787"/>
    <lineage>
        <taxon>Eukaryota</taxon>
        <taxon>Fungi</taxon>
        <taxon>Dikarya</taxon>
        <taxon>Ascomycota</taxon>
        <taxon>Pezizomycotina</taxon>
        <taxon>Dothideomycetes</taxon>
        <taxon>Dothideomycetes incertae sedis</taxon>
        <taxon>Botryosphaeriales</taxon>
        <taxon>Saccharataceae</taxon>
        <taxon>Saccharata</taxon>
    </lineage>
</organism>
<proteinExistence type="predicted"/>
<sequence length="461" mass="53107">MATCQEPVFPLELWALIIQRCPTYLLKPLALVSKSLCDEARRSLYRDIRFAEHYGFDPWVATGVKRLASLRHTLSHSTFWHGMVRSAHFYWSNNMDKDRRGGLPLRPANEDEEQRDNLIVDIANLLSKSPVFEFLHLQPPHSSSTVPLKVPVVHVLKTPVLTTNIHDCPDFAQLQRLFQISTLRYLELDAMSRLDCDVPVQLRQTGFSNLTHLSLTRCGPVGEQLRDLLAWPSRLLKLEVSSDMPELYNRYPMDGYFSSENVVFALQPQKAYLQEFMIEAQEIGGCDYEQLIEGHAFKDFAMLRRLHIPLSFLMEFSEWNEDLILPEGWEDIPPIHTRLPPSLEELDLIIGSDLAWYRYLLPSDEQLNSDDPIWDDAIPGDGEGGLLLPSRCAQDIFKLLSGIPPYREECFPQLQRVTIRKFGNDGFINPEQHPLDYPLKWNSTIRLLEAFSNVGIEMIFE</sequence>
<keyword evidence="2" id="KW-1185">Reference proteome</keyword>
<reference evidence="1" key="1">
    <citation type="journal article" date="2020" name="Stud. Mycol.">
        <title>101 Dothideomycetes genomes: a test case for predicting lifestyles and emergence of pathogens.</title>
        <authorList>
            <person name="Haridas S."/>
            <person name="Albert R."/>
            <person name="Binder M."/>
            <person name="Bloem J."/>
            <person name="Labutti K."/>
            <person name="Salamov A."/>
            <person name="Andreopoulos B."/>
            <person name="Baker S."/>
            <person name="Barry K."/>
            <person name="Bills G."/>
            <person name="Bluhm B."/>
            <person name="Cannon C."/>
            <person name="Castanera R."/>
            <person name="Culley D."/>
            <person name="Daum C."/>
            <person name="Ezra D."/>
            <person name="Gonzalez J."/>
            <person name="Henrissat B."/>
            <person name="Kuo A."/>
            <person name="Liang C."/>
            <person name="Lipzen A."/>
            <person name="Lutzoni F."/>
            <person name="Magnuson J."/>
            <person name="Mondo S."/>
            <person name="Nolan M."/>
            <person name="Ohm R."/>
            <person name="Pangilinan J."/>
            <person name="Park H.-J."/>
            <person name="Ramirez L."/>
            <person name="Alfaro M."/>
            <person name="Sun H."/>
            <person name="Tritt A."/>
            <person name="Yoshinaga Y."/>
            <person name="Zwiers L.-H."/>
            <person name="Turgeon B."/>
            <person name="Goodwin S."/>
            <person name="Spatafora J."/>
            <person name="Crous P."/>
            <person name="Grigoriev I."/>
        </authorList>
    </citation>
    <scope>NUCLEOTIDE SEQUENCE</scope>
    <source>
        <strain evidence="1">CBS 121410</strain>
    </source>
</reference>
<dbReference type="SUPFAM" id="SSF52047">
    <property type="entry name" value="RNI-like"/>
    <property type="match status" value="1"/>
</dbReference>
<dbReference type="EMBL" id="ML978715">
    <property type="protein sequence ID" value="KAF2089084.1"/>
    <property type="molecule type" value="Genomic_DNA"/>
</dbReference>
<evidence type="ECO:0008006" key="3">
    <source>
        <dbReference type="Google" id="ProtNLM"/>
    </source>
</evidence>
<dbReference type="AlphaFoldDB" id="A0A6A5YE52"/>
<evidence type="ECO:0000313" key="2">
    <source>
        <dbReference type="Proteomes" id="UP000799776"/>
    </source>
</evidence>
<name>A0A6A5YE52_9PEZI</name>
<evidence type="ECO:0000313" key="1">
    <source>
        <dbReference type="EMBL" id="KAF2089084.1"/>
    </source>
</evidence>
<gene>
    <name evidence="1" type="ORF">K490DRAFT_64291</name>
</gene>
<dbReference type="Proteomes" id="UP000799776">
    <property type="component" value="Unassembled WGS sequence"/>
</dbReference>
<accession>A0A6A5YE52</accession>